<accession>A0AA85G926</accession>
<reference evidence="1" key="1">
    <citation type="submission" date="2022-06" db="EMBL/GenBank/DDBJ databases">
        <authorList>
            <person name="Berger JAMES D."/>
            <person name="Berger JAMES D."/>
        </authorList>
    </citation>
    <scope>NUCLEOTIDE SEQUENCE [LARGE SCALE GENOMIC DNA]</scope>
</reference>
<sequence length="317" mass="37652">MRYNFSPSLWIRIYLIFVWHYKRFNCNDICETSDFSPYDIVIIENDTYRYSFHYKYSMRIQRYQPQPVSSDRFKKMSTYIYYATPQFSFTFYGFHVEQIDIYKNHGENVFQFQNTYIGTIDSYIEEFENSESRVLDEKVTATMTSLIHPNGKVSFYYDNIPTEIEESRLQSEIYGSIPCEDGHTRSPEISVPVKWIKSGTLVEFEAMRDRCLQYNTSETCQNATTSIVRCFWCERERACIESNDQNTHYLKVNDCRVEKNPDVNDLNSSTTMKHSETTLGITEVENMSTSVTEEHEQHISRWYLLFVIPLVAFLFFI</sequence>
<name>A0AA85G926_9TREM</name>
<evidence type="ECO:0000313" key="2">
    <source>
        <dbReference type="WBParaSite" id="SRDH1_81990.1"/>
    </source>
</evidence>
<dbReference type="WBParaSite" id="SRDH1_81990.1">
    <property type="protein sequence ID" value="SRDH1_81990.1"/>
    <property type="gene ID" value="SRDH1_81990"/>
</dbReference>
<evidence type="ECO:0000313" key="1">
    <source>
        <dbReference type="Proteomes" id="UP000050792"/>
    </source>
</evidence>
<proteinExistence type="predicted"/>
<evidence type="ECO:0008006" key="3">
    <source>
        <dbReference type="Google" id="ProtNLM"/>
    </source>
</evidence>
<keyword evidence="1" id="KW-1185">Reference proteome</keyword>
<dbReference type="AlphaFoldDB" id="A0AA85G926"/>
<protein>
    <recommendedName>
        <fullName evidence="3">Egg protein CP391S-like protein</fullName>
    </recommendedName>
</protein>
<dbReference type="Proteomes" id="UP000050792">
    <property type="component" value="Unassembled WGS sequence"/>
</dbReference>
<organism evidence="1 2">
    <name type="scientific">Schistosoma rodhaini</name>
    <dbReference type="NCBI Taxonomy" id="6188"/>
    <lineage>
        <taxon>Eukaryota</taxon>
        <taxon>Metazoa</taxon>
        <taxon>Spiralia</taxon>
        <taxon>Lophotrochozoa</taxon>
        <taxon>Platyhelminthes</taxon>
        <taxon>Trematoda</taxon>
        <taxon>Digenea</taxon>
        <taxon>Strigeidida</taxon>
        <taxon>Schistosomatoidea</taxon>
        <taxon>Schistosomatidae</taxon>
        <taxon>Schistosoma</taxon>
    </lineage>
</organism>
<reference evidence="2" key="2">
    <citation type="submission" date="2023-11" db="UniProtKB">
        <authorList>
            <consortium name="WormBaseParasite"/>
        </authorList>
    </citation>
    <scope>IDENTIFICATION</scope>
</reference>